<organism evidence="1 2">
    <name type="scientific">Dinothrombium tinctorium</name>
    <dbReference type="NCBI Taxonomy" id="1965070"/>
    <lineage>
        <taxon>Eukaryota</taxon>
        <taxon>Metazoa</taxon>
        <taxon>Ecdysozoa</taxon>
        <taxon>Arthropoda</taxon>
        <taxon>Chelicerata</taxon>
        <taxon>Arachnida</taxon>
        <taxon>Acari</taxon>
        <taxon>Acariformes</taxon>
        <taxon>Trombidiformes</taxon>
        <taxon>Prostigmata</taxon>
        <taxon>Anystina</taxon>
        <taxon>Parasitengona</taxon>
        <taxon>Trombidioidea</taxon>
        <taxon>Trombidiidae</taxon>
        <taxon>Dinothrombium</taxon>
    </lineage>
</organism>
<evidence type="ECO:0000313" key="1">
    <source>
        <dbReference type="EMBL" id="RWS01627.1"/>
    </source>
</evidence>
<comment type="caution">
    <text evidence="1">The sequence shown here is derived from an EMBL/GenBank/DDBJ whole genome shotgun (WGS) entry which is preliminary data.</text>
</comment>
<evidence type="ECO:0000313" key="2">
    <source>
        <dbReference type="Proteomes" id="UP000285301"/>
    </source>
</evidence>
<name>A0A3S4QCF1_9ACAR</name>
<dbReference type="Proteomes" id="UP000285301">
    <property type="component" value="Unassembled WGS sequence"/>
</dbReference>
<proteinExistence type="predicted"/>
<dbReference type="AlphaFoldDB" id="A0A3S4QCF1"/>
<dbReference type="InterPro" id="IPR019412">
    <property type="entry name" value="IML2/TPR_39"/>
</dbReference>
<dbReference type="EMBL" id="NCKU01008870">
    <property type="protein sequence ID" value="RWS01627.1"/>
    <property type="molecule type" value="Genomic_DNA"/>
</dbReference>
<keyword evidence="2" id="KW-1185">Reference proteome</keyword>
<dbReference type="InterPro" id="IPR011990">
    <property type="entry name" value="TPR-like_helical_dom_sf"/>
</dbReference>
<sequence length="190" mass="22171">MLKEVECECLRICPDSPFTALIKASNYFHEAGFEKSISVCDEYLSQSNAHPIYIRHMFHVLKSLIKACLCQWKEAAHEMQHLLESKWASAVAYYLYGSFLFMETNNNQVEQCEDNLRIIFDRSILLCTKIPMLRKRIDGRKVFHDNFVVNGSQKVKRKESVEMILDDIESRLAVGEHAFTYYDDYANLLL</sequence>
<dbReference type="Pfam" id="PF10300">
    <property type="entry name" value="Iml2-TPR_39"/>
    <property type="match status" value="1"/>
</dbReference>
<dbReference type="OrthoDB" id="43460at2759"/>
<reference evidence="1 2" key="1">
    <citation type="journal article" date="2018" name="Gigascience">
        <title>Genomes of trombidid mites reveal novel predicted allergens and laterally-transferred genes associated with secondary metabolism.</title>
        <authorList>
            <person name="Dong X."/>
            <person name="Chaisiri K."/>
            <person name="Xia D."/>
            <person name="Armstrong S.D."/>
            <person name="Fang Y."/>
            <person name="Donnelly M.J."/>
            <person name="Kadowaki T."/>
            <person name="McGarry J.W."/>
            <person name="Darby A.C."/>
            <person name="Makepeace B.L."/>
        </authorList>
    </citation>
    <scope>NUCLEOTIDE SEQUENCE [LARGE SCALE GENOMIC DNA]</scope>
    <source>
        <strain evidence="1">UoL-WK</strain>
    </source>
</reference>
<gene>
    <name evidence="1" type="ORF">B4U79_18546</name>
</gene>
<dbReference type="SUPFAM" id="SSF48452">
    <property type="entry name" value="TPR-like"/>
    <property type="match status" value="1"/>
</dbReference>
<accession>A0A3S4QCF1</accession>
<protein>
    <submittedName>
        <fullName evidence="1">Uncharacterized protein</fullName>
    </submittedName>
</protein>